<evidence type="ECO:0000313" key="3">
    <source>
        <dbReference type="Proteomes" id="UP000664534"/>
    </source>
</evidence>
<evidence type="ECO:0000256" key="1">
    <source>
        <dbReference type="SAM" id="MobiDB-lite"/>
    </source>
</evidence>
<feature type="region of interest" description="Disordered" evidence="1">
    <location>
        <begin position="254"/>
        <end position="346"/>
    </location>
</feature>
<dbReference type="AlphaFoldDB" id="A0A8H3PJ17"/>
<feature type="region of interest" description="Disordered" evidence="1">
    <location>
        <begin position="1"/>
        <end position="133"/>
    </location>
</feature>
<feature type="compositionally biased region" description="Basic and acidic residues" evidence="1">
    <location>
        <begin position="281"/>
        <end position="294"/>
    </location>
</feature>
<dbReference type="EMBL" id="CAJPDT010000165">
    <property type="protein sequence ID" value="CAF9942032.1"/>
    <property type="molecule type" value="Genomic_DNA"/>
</dbReference>
<feature type="compositionally biased region" description="Acidic residues" evidence="1">
    <location>
        <begin position="32"/>
        <end position="42"/>
    </location>
</feature>
<feature type="compositionally biased region" description="Polar residues" evidence="1">
    <location>
        <begin position="60"/>
        <end position="79"/>
    </location>
</feature>
<reference evidence="2" key="1">
    <citation type="submission" date="2021-03" db="EMBL/GenBank/DDBJ databases">
        <authorList>
            <person name="Tagirdzhanova G."/>
        </authorList>
    </citation>
    <scope>NUCLEOTIDE SEQUENCE</scope>
</reference>
<dbReference type="OrthoDB" id="5320482at2759"/>
<accession>A0A8H3PJ17</accession>
<feature type="compositionally biased region" description="Polar residues" evidence="1">
    <location>
        <begin position="86"/>
        <end position="95"/>
    </location>
</feature>
<sequence length="469" mass="52410">MARDKVLHNHKNSHPNELSPVLSAVEGFLRSDEEDTDIEEFESMMPPFKQAATRSKTDANRQSSRPTSSKGAAPSTSAPSHHLTEAPTTAETEQVDLTRSDEHEDSTPSQMEDHSEPSATTAPNAGPILDNTLLDSDVQPKHMNAAWSQFPNSKPPFTRLHRYNVEKPVMLALEDGRLPNEPVLATLVFHRWDSKNSYYTLDHNRERLIVNPVGRRYKHWGRDCNAYRSWSGRGNAFEKTPVAFAFKGDLDEEESNRKDLEEELESNFGGITIQATNSLEDQERSPRTAHTSDRESEDQEASGYQRPSPPEAPSAGPEISEVAAGKRPASDTIDNDRRPKKVTLVNPSTAARVPTNLTLLKQERTVLYVLIPGSTSDMVPIKLRSAMSLPTFFGSVTAAAGVPDHEHMVVAVIFGGPDGGQRQSMIVRRDRTDTFEVLLEMVDESECWEKEGGRLALQLELRNLRWKYF</sequence>
<comment type="caution">
    <text evidence="2">The sequence shown here is derived from an EMBL/GenBank/DDBJ whole genome shotgun (WGS) entry which is preliminary data.</text>
</comment>
<protein>
    <submittedName>
        <fullName evidence="2">Uncharacterized protein</fullName>
    </submittedName>
</protein>
<gene>
    <name evidence="2" type="ORF">IMSHALPRED_003166</name>
</gene>
<evidence type="ECO:0000313" key="2">
    <source>
        <dbReference type="EMBL" id="CAF9942032.1"/>
    </source>
</evidence>
<keyword evidence="3" id="KW-1185">Reference proteome</keyword>
<feature type="compositionally biased region" description="Basic and acidic residues" evidence="1">
    <location>
        <begin position="96"/>
        <end position="116"/>
    </location>
</feature>
<dbReference type="Proteomes" id="UP000664534">
    <property type="component" value="Unassembled WGS sequence"/>
</dbReference>
<name>A0A8H3PJ17_9LECA</name>
<proteinExistence type="predicted"/>
<organism evidence="2 3">
    <name type="scientific">Imshaugia aleurites</name>
    <dbReference type="NCBI Taxonomy" id="172621"/>
    <lineage>
        <taxon>Eukaryota</taxon>
        <taxon>Fungi</taxon>
        <taxon>Dikarya</taxon>
        <taxon>Ascomycota</taxon>
        <taxon>Pezizomycotina</taxon>
        <taxon>Lecanoromycetes</taxon>
        <taxon>OSLEUM clade</taxon>
        <taxon>Lecanoromycetidae</taxon>
        <taxon>Lecanorales</taxon>
        <taxon>Lecanorineae</taxon>
        <taxon>Parmeliaceae</taxon>
        <taxon>Imshaugia</taxon>
    </lineage>
</organism>